<proteinExistence type="predicted"/>
<reference evidence="8 9" key="1">
    <citation type="submission" date="2019-06" db="EMBL/GenBank/DDBJ databases">
        <title>Enrichment of Autotrophic Halophilic Microorganisms from Red Sea Brine Pool Using Microbial Electrosynthesis System.</title>
        <authorList>
            <person name="Alqahtani M.F."/>
            <person name="Bajracharya S."/>
            <person name="Katuri K.P."/>
            <person name="Ali M."/>
            <person name="Saikaly P.E."/>
        </authorList>
    </citation>
    <scope>NUCLEOTIDE SEQUENCE [LARGE SCALE GENOMIC DNA]</scope>
    <source>
        <strain evidence="8">MES6</strain>
    </source>
</reference>
<feature type="compositionally biased region" description="Acidic residues" evidence="6">
    <location>
        <begin position="76"/>
        <end position="85"/>
    </location>
</feature>
<keyword evidence="4 7" id="KW-0472">Membrane</keyword>
<evidence type="ECO:0000256" key="6">
    <source>
        <dbReference type="SAM" id="MobiDB-lite"/>
    </source>
</evidence>
<feature type="coiled-coil region" evidence="5">
    <location>
        <begin position="224"/>
        <end position="261"/>
    </location>
</feature>
<evidence type="ECO:0000256" key="2">
    <source>
        <dbReference type="ARBA" id="ARBA00022692"/>
    </source>
</evidence>
<accession>A0A7C9M9T5</accession>
<feature type="compositionally biased region" description="Basic and acidic residues" evidence="6">
    <location>
        <begin position="63"/>
        <end position="75"/>
    </location>
</feature>
<dbReference type="RefSeq" id="WP_273249910.1">
    <property type="nucleotide sequence ID" value="NZ_VENJ01000013.1"/>
</dbReference>
<dbReference type="Pfam" id="PF09731">
    <property type="entry name" value="Mitofilin"/>
    <property type="match status" value="1"/>
</dbReference>
<keyword evidence="5" id="KW-0175">Coiled coil</keyword>
<keyword evidence="2 7" id="KW-0812">Transmembrane</keyword>
<protein>
    <recommendedName>
        <fullName evidence="10">Mitochondrial inner membrane protein</fullName>
    </recommendedName>
</protein>
<evidence type="ECO:0008006" key="10">
    <source>
        <dbReference type="Google" id="ProtNLM"/>
    </source>
</evidence>
<comment type="subcellular location">
    <subcellularLocation>
        <location evidence="1">Membrane</location>
    </subcellularLocation>
</comment>
<name>A0A7C9M9T5_9RHOB</name>
<dbReference type="GO" id="GO:0016020">
    <property type="term" value="C:membrane"/>
    <property type="evidence" value="ECO:0007669"/>
    <property type="project" value="UniProtKB-SubCell"/>
</dbReference>
<feature type="compositionally biased region" description="Basic and acidic residues" evidence="6">
    <location>
        <begin position="34"/>
        <end position="48"/>
    </location>
</feature>
<dbReference type="AlphaFoldDB" id="A0A7C9M9T5"/>
<keyword evidence="3 7" id="KW-1133">Transmembrane helix</keyword>
<evidence type="ECO:0000256" key="7">
    <source>
        <dbReference type="SAM" id="Phobius"/>
    </source>
</evidence>
<feature type="compositionally biased region" description="Basic and acidic residues" evidence="6">
    <location>
        <begin position="1"/>
        <end position="14"/>
    </location>
</feature>
<comment type="caution">
    <text evidence="8">The sequence shown here is derived from an EMBL/GenBank/DDBJ whole genome shotgun (WGS) entry which is preliminary data.</text>
</comment>
<dbReference type="EMBL" id="VENJ01000013">
    <property type="protein sequence ID" value="MTJ05101.1"/>
    <property type="molecule type" value="Genomic_DNA"/>
</dbReference>
<dbReference type="Proteomes" id="UP000483078">
    <property type="component" value="Unassembled WGS sequence"/>
</dbReference>
<dbReference type="InterPro" id="IPR019133">
    <property type="entry name" value="MIC60"/>
</dbReference>
<evidence type="ECO:0000313" key="8">
    <source>
        <dbReference type="EMBL" id="MTJ05101.1"/>
    </source>
</evidence>
<evidence type="ECO:0000256" key="1">
    <source>
        <dbReference type="ARBA" id="ARBA00004370"/>
    </source>
</evidence>
<feature type="region of interest" description="Disordered" evidence="6">
    <location>
        <begin position="1"/>
        <end position="105"/>
    </location>
</feature>
<evidence type="ECO:0000256" key="5">
    <source>
        <dbReference type="SAM" id="Coils"/>
    </source>
</evidence>
<feature type="transmembrane region" description="Helical" evidence="7">
    <location>
        <begin position="109"/>
        <end position="132"/>
    </location>
</feature>
<evidence type="ECO:0000256" key="3">
    <source>
        <dbReference type="ARBA" id="ARBA00022989"/>
    </source>
</evidence>
<sequence>MTKKEPTSGKKDADTQDATDPTERDQDVSETSEEDKSVQEQDDAHDTAEESDVNDPAAGDSQNADKRPGETANHDDAEDAPDAPDDSAPTESAQVTASQEGSANSGRSVVLAMILGGVVAAAAGFGAGRYLIPDPRLEDIRSTLDEQQKTISNLQDSVSAAQGSADQGAQAAAAAQENAARIDNISQTVSALEAQSSETSTRLDELYARSAEGEGTTQPDPALKQELSALREALAEQRAEIENLASTAQEQQAEAEMSAQEAMTRAALSRIGAALDSGAGFAAAVADLRDAGVEVPDDLKAVAADGVEPLASLQERFPELAREALAKARQASGEATGDVMGFLRAQLGLRSLEPREGSDPDAVLSRAEAALRDGRLTDTLAEVEQLPEEARAVLSGWIGDATTRRNATAAAEALAQTLNSN</sequence>
<gene>
    <name evidence="8" type="ORF">FH759_10480</name>
</gene>
<evidence type="ECO:0000256" key="4">
    <source>
        <dbReference type="ARBA" id="ARBA00023136"/>
    </source>
</evidence>
<feature type="compositionally biased region" description="Polar residues" evidence="6">
    <location>
        <begin position="94"/>
        <end position="105"/>
    </location>
</feature>
<organism evidence="8 9">
    <name type="scientific">Sediminimonas qiaohouensis</name>
    <dbReference type="NCBI Taxonomy" id="552061"/>
    <lineage>
        <taxon>Bacteria</taxon>
        <taxon>Pseudomonadati</taxon>
        <taxon>Pseudomonadota</taxon>
        <taxon>Alphaproteobacteria</taxon>
        <taxon>Rhodobacterales</taxon>
        <taxon>Roseobacteraceae</taxon>
        <taxon>Sediminimonas</taxon>
    </lineage>
</organism>
<evidence type="ECO:0000313" key="9">
    <source>
        <dbReference type="Proteomes" id="UP000483078"/>
    </source>
</evidence>